<sequence length="444" mass="50547">MKSTVYIICLCLANFSFILKNKPNIEKAPVTFQSTLDSGQVPKAYELFSFADSVIGVHGYKQAVNMLLRYESAYSDPMEKSMFNQVMMTYLSYAGDIKGALKYEAQLSSKKQPESYSFAENFVIEPANAVIKKRSADRQVVMFNEAHHRPHHRAFIRALLKDFYDLGFRTLFVEAYFENQDPQLNERGYPIQNTGTYTREPAFGEMLREAKKLGFTIAAYDNDTAACESTEPFVCANQREKVSADNLFNFMKNNPKAKILVAAGYAHIVKKSDDGWIKMAEQFKNVSGIDPLSIDLVGMSERFTEDQENKFYSAAHKQFKITTPSIILDKNTQGAFLANYRQEQIDLQVVFPRTRYTNGYADWLATGYQKEITVNLSKTNYKAGDLFQVYIKSELDAEQKQAVPILQFPMSGQKQQELMLPAHYTYQIMVDHGTSKTNVEVGVK</sequence>
<evidence type="ECO:0000313" key="2">
    <source>
        <dbReference type="Proteomes" id="UP001139411"/>
    </source>
</evidence>
<comment type="caution">
    <text evidence="1">The sequence shown here is derived from an EMBL/GenBank/DDBJ whole genome shotgun (WGS) entry which is preliminary data.</text>
</comment>
<reference evidence="1" key="1">
    <citation type="submission" date="2022-01" db="EMBL/GenBank/DDBJ databases">
        <title>Novel species in genus Dyadobacter.</title>
        <authorList>
            <person name="Ma C."/>
        </authorList>
    </citation>
    <scope>NUCLEOTIDE SEQUENCE</scope>
    <source>
        <strain evidence="1">CY357</strain>
    </source>
</reference>
<proteinExistence type="predicted"/>
<dbReference type="EMBL" id="JAKFFV010000007">
    <property type="protein sequence ID" value="MCF2498999.1"/>
    <property type="molecule type" value="Genomic_DNA"/>
</dbReference>
<dbReference type="AlphaFoldDB" id="A0A9X1TSE4"/>
<name>A0A9X1TSE4_9BACT</name>
<dbReference type="Proteomes" id="UP001139411">
    <property type="component" value="Unassembled WGS sequence"/>
</dbReference>
<accession>A0A9X1TSE4</accession>
<evidence type="ECO:0000313" key="1">
    <source>
        <dbReference type="EMBL" id="MCF2498999.1"/>
    </source>
</evidence>
<organism evidence="1 2">
    <name type="scientific">Dyadobacter chenhuakuii</name>
    <dbReference type="NCBI Taxonomy" id="2909339"/>
    <lineage>
        <taxon>Bacteria</taxon>
        <taxon>Pseudomonadati</taxon>
        <taxon>Bacteroidota</taxon>
        <taxon>Cytophagia</taxon>
        <taxon>Cytophagales</taxon>
        <taxon>Spirosomataceae</taxon>
        <taxon>Dyadobacter</taxon>
    </lineage>
</organism>
<gene>
    <name evidence="1" type="ORF">L0661_11825</name>
</gene>
<protein>
    <submittedName>
        <fullName evidence="1">Uncharacterized protein</fullName>
    </submittedName>
</protein>
<dbReference type="RefSeq" id="WP_235177930.1">
    <property type="nucleotide sequence ID" value="NZ_JAKFFV010000007.1"/>
</dbReference>